<feature type="transmembrane region" description="Helical" evidence="12">
    <location>
        <begin position="179"/>
        <end position="199"/>
    </location>
</feature>
<dbReference type="SMART" id="SM00387">
    <property type="entry name" value="HATPase_c"/>
    <property type="match status" value="1"/>
</dbReference>
<keyword evidence="8 14" id="KW-0418">Kinase</keyword>
<dbReference type="InterPro" id="IPR003661">
    <property type="entry name" value="HisK_dim/P_dom"/>
</dbReference>
<dbReference type="Gene3D" id="1.10.287.130">
    <property type="match status" value="1"/>
</dbReference>
<dbReference type="InterPro" id="IPR050351">
    <property type="entry name" value="BphY/WalK/GraS-like"/>
</dbReference>
<dbReference type="Proteomes" id="UP000198736">
    <property type="component" value="Unassembled WGS sequence"/>
</dbReference>
<dbReference type="GO" id="GO:0004721">
    <property type="term" value="F:phosphoprotein phosphatase activity"/>
    <property type="evidence" value="ECO:0007669"/>
    <property type="project" value="TreeGrafter"/>
</dbReference>
<keyword evidence="7" id="KW-0547">Nucleotide-binding</keyword>
<dbReference type="Pfam" id="PF00512">
    <property type="entry name" value="HisKA"/>
    <property type="match status" value="1"/>
</dbReference>
<evidence type="ECO:0000256" key="9">
    <source>
        <dbReference type="ARBA" id="ARBA00022840"/>
    </source>
</evidence>
<evidence type="ECO:0000256" key="2">
    <source>
        <dbReference type="ARBA" id="ARBA00004236"/>
    </source>
</evidence>
<evidence type="ECO:0000256" key="12">
    <source>
        <dbReference type="SAM" id="Phobius"/>
    </source>
</evidence>
<dbReference type="InterPro" id="IPR036890">
    <property type="entry name" value="HATPase_C_sf"/>
</dbReference>
<accession>A0A0S4LNM2</accession>
<dbReference type="InterPro" id="IPR004358">
    <property type="entry name" value="Sig_transdc_His_kin-like_C"/>
</dbReference>
<dbReference type="FunFam" id="3.30.565.10:FF:000006">
    <property type="entry name" value="Sensor histidine kinase WalK"/>
    <property type="match status" value="1"/>
</dbReference>
<keyword evidence="10" id="KW-0902">Two-component regulatory system</keyword>
<sequence length="514" mass="57509">MFNTLYGKLAAVLFGLFCVIGAVAVALTLYSTRLYFQEVSQKLNRTLAERMVSEQVLMLEGRVNEEALKEVFHQLMVINPSIELYLLDPQGTILTFSAPPGKVKRQRISLEPLERFLSGAEDFPILGDDPRDITRRKVFSVFPIETLDGSLEGYLYIILGGEEFDSVMQMLEQSYILRLSLWTVGAILVGTLLAGLLCLKLLTRRLSSLASVMETFRCGELVTQPDVSSPADAEPSATRRGDDIDQLAMTFSHMTSLIRQQVHQLKETDQLRRELVANVSHDLRTPVTSLQGYLETLVLKEGMFSQQERQRYLGIAIAQSKRLGELIEELFELAKLNSQEMKPRIESFSLSELVQDVVQKFRLTVEAKQMTLQAKLGEDLPFVSADIGLIERVLENLIENALRYTLQGGRITVILNRMGENVMTRVTDTGCGIPPEDLPHVFDRYYQVGKNHRSNDKGAGLGLAITKRILELHGSAIEVQSVVNQGTTFVFHLAVAQPSVLPVATVTTEYSSHM</sequence>
<evidence type="ECO:0000256" key="10">
    <source>
        <dbReference type="ARBA" id="ARBA00023012"/>
    </source>
</evidence>
<gene>
    <name evidence="14" type="ORF">COMA2_60017</name>
</gene>
<dbReference type="CDD" id="cd00082">
    <property type="entry name" value="HisKA"/>
    <property type="match status" value="1"/>
</dbReference>
<dbReference type="RefSeq" id="WP_090900937.1">
    <property type="nucleotide sequence ID" value="NZ_CZPZ01000033.1"/>
</dbReference>
<dbReference type="InterPro" id="IPR036097">
    <property type="entry name" value="HisK_dim/P_sf"/>
</dbReference>
<keyword evidence="5" id="KW-0597">Phosphoprotein</keyword>
<dbReference type="GO" id="GO:0005524">
    <property type="term" value="F:ATP binding"/>
    <property type="evidence" value="ECO:0007669"/>
    <property type="project" value="UniProtKB-KW"/>
</dbReference>
<dbReference type="Pfam" id="PF02518">
    <property type="entry name" value="HATPase_c"/>
    <property type="match status" value="1"/>
</dbReference>
<evidence type="ECO:0000256" key="11">
    <source>
        <dbReference type="ARBA" id="ARBA00023136"/>
    </source>
</evidence>
<keyword evidence="12" id="KW-1133">Transmembrane helix</keyword>
<evidence type="ECO:0000313" key="15">
    <source>
        <dbReference type="Proteomes" id="UP000198736"/>
    </source>
</evidence>
<evidence type="ECO:0000256" key="4">
    <source>
        <dbReference type="ARBA" id="ARBA00022475"/>
    </source>
</evidence>
<keyword evidence="4" id="KW-1003">Cell membrane</keyword>
<keyword evidence="6" id="KW-0808">Transferase</keyword>
<dbReference type="GO" id="GO:0005886">
    <property type="term" value="C:plasma membrane"/>
    <property type="evidence" value="ECO:0007669"/>
    <property type="project" value="UniProtKB-SubCell"/>
</dbReference>
<proteinExistence type="predicted"/>
<evidence type="ECO:0000313" key="14">
    <source>
        <dbReference type="EMBL" id="CUS38847.1"/>
    </source>
</evidence>
<evidence type="ECO:0000256" key="8">
    <source>
        <dbReference type="ARBA" id="ARBA00022777"/>
    </source>
</evidence>
<feature type="domain" description="Histidine kinase" evidence="13">
    <location>
        <begin position="278"/>
        <end position="497"/>
    </location>
</feature>
<dbReference type="OrthoDB" id="9804645at2"/>
<dbReference type="Gene3D" id="6.10.340.10">
    <property type="match status" value="1"/>
</dbReference>
<organism evidence="14 15">
    <name type="scientific">Candidatus Nitrospira nitrificans</name>
    <dbReference type="NCBI Taxonomy" id="1742973"/>
    <lineage>
        <taxon>Bacteria</taxon>
        <taxon>Pseudomonadati</taxon>
        <taxon>Nitrospirota</taxon>
        <taxon>Nitrospiria</taxon>
        <taxon>Nitrospirales</taxon>
        <taxon>Nitrospiraceae</taxon>
        <taxon>Nitrospira</taxon>
    </lineage>
</organism>
<dbReference type="GO" id="GO:0000155">
    <property type="term" value="F:phosphorelay sensor kinase activity"/>
    <property type="evidence" value="ECO:0007669"/>
    <property type="project" value="InterPro"/>
</dbReference>
<dbReference type="InterPro" id="IPR005467">
    <property type="entry name" value="His_kinase_dom"/>
</dbReference>
<dbReference type="STRING" id="1742973.COMA2_60017"/>
<evidence type="ECO:0000256" key="1">
    <source>
        <dbReference type="ARBA" id="ARBA00000085"/>
    </source>
</evidence>
<dbReference type="FunFam" id="1.10.287.130:FF:000008">
    <property type="entry name" value="Two-component sensor histidine kinase"/>
    <property type="match status" value="1"/>
</dbReference>
<dbReference type="PANTHER" id="PTHR45453">
    <property type="entry name" value="PHOSPHATE REGULON SENSOR PROTEIN PHOR"/>
    <property type="match status" value="1"/>
</dbReference>
<evidence type="ECO:0000259" key="13">
    <source>
        <dbReference type="PROSITE" id="PS50109"/>
    </source>
</evidence>
<keyword evidence="11 12" id="KW-0472">Membrane</keyword>
<evidence type="ECO:0000256" key="3">
    <source>
        <dbReference type="ARBA" id="ARBA00012438"/>
    </source>
</evidence>
<comment type="subcellular location">
    <subcellularLocation>
        <location evidence="2">Cell membrane</location>
    </subcellularLocation>
</comment>
<dbReference type="Gene3D" id="3.30.565.10">
    <property type="entry name" value="Histidine kinase-like ATPase, C-terminal domain"/>
    <property type="match status" value="1"/>
</dbReference>
<dbReference type="SUPFAM" id="SSF55874">
    <property type="entry name" value="ATPase domain of HSP90 chaperone/DNA topoisomerase II/histidine kinase"/>
    <property type="match status" value="1"/>
</dbReference>
<dbReference type="CDD" id="cd00075">
    <property type="entry name" value="HATPase"/>
    <property type="match status" value="1"/>
</dbReference>
<feature type="transmembrane region" description="Helical" evidence="12">
    <location>
        <begin position="12"/>
        <end position="36"/>
    </location>
</feature>
<dbReference type="EC" id="2.7.13.3" evidence="3"/>
<keyword evidence="12" id="KW-0812">Transmembrane</keyword>
<dbReference type="PRINTS" id="PR00344">
    <property type="entry name" value="BCTRLSENSOR"/>
</dbReference>
<evidence type="ECO:0000256" key="7">
    <source>
        <dbReference type="ARBA" id="ARBA00022741"/>
    </source>
</evidence>
<reference evidence="15" key="1">
    <citation type="submission" date="2015-10" db="EMBL/GenBank/DDBJ databases">
        <authorList>
            <person name="Luecker S."/>
            <person name="Luecker S."/>
        </authorList>
    </citation>
    <scope>NUCLEOTIDE SEQUENCE [LARGE SCALE GENOMIC DNA]</scope>
</reference>
<dbReference type="SUPFAM" id="SSF47384">
    <property type="entry name" value="Homodimeric domain of signal transducing histidine kinase"/>
    <property type="match status" value="1"/>
</dbReference>
<dbReference type="EMBL" id="CZPZ01000033">
    <property type="protein sequence ID" value="CUS38847.1"/>
    <property type="molecule type" value="Genomic_DNA"/>
</dbReference>
<dbReference type="InterPro" id="IPR003594">
    <property type="entry name" value="HATPase_dom"/>
</dbReference>
<dbReference type="GO" id="GO:0016036">
    <property type="term" value="P:cellular response to phosphate starvation"/>
    <property type="evidence" value="ECO:0007669"/>
    <property type="project" value="TreeGrafter"/>
</dbReference>
<keyword evidence="9" id="KW-0067">ATP-binding</keyword>
<name>A0A0S4LNM2_9BACT</name>
<evidence type="ECO:0000256" key="6">
    <source>
        <dbReference type="ARBA" id="ARBA00022679"/>
    </source>
</evidence>
<protein>
    <recommendedName>
        <fullName evidence="3">histidine kinase</fullName>
        <ecNumber evidence="3">2.7.13.3</ecNumber>
    </recommendedName>
</protein>
<comment type="catalytic activity">
    <reaction evidence="1">
        <text>ATP + protein L-histidine = ADP + protein N-phospho-L-histidine.</text>
        <dbReference type="EC" id="2.7.13.3"/>
    </reaction>
</comment>
<keyword evidence="15" id="KW-1185">Reference proteome</keyword>
<dbReference type="PANTHER" id="PTHR45453:SF1">
    <property type="entry name" value="PHOSPHATE REGULON SENSOR PROTEIN PHOR"/>
    <property type="match status" value="1"/>
</dbReference>
<evidence type="ECO:0000256" key="5">
    <source>
        <dbReference type="ARBA" id="ARBA00022553"/>
    </source>
</evidence>
<dbReference type="SMART" id="SM00388">
    <property type="entry name" value="HisKA"/>
    <property type="match status" value="1"/>
</dbReference>
<dbReference type="AlphaFoldDB" id="A0A0S4LNM2"/>
<dbReference type="PROSITE" id="PS50109">
    <property type="entry name" value="HIS_KIN"/>
    <property type="match status" value="1"/>
</dbReference>